<dbReference type="PANTHER" id="PTHR47495:SF2">
    <property type="entry name" value="ALDEHYDE DEHYDROGENASE"/>
    <property type="match status" value="1"/>
</dbReference>
<organism evidence="3 4">
    <name type="scientific">Oceanisphaera pacifica</name>
    <dbReference type="NCBI Taxonomy" id="2818389"/>
    <lineage>
        <taxon>Bacteria</taxon>
        <taxon>Pseudomonadati</taxon>
        <taxon>Pseudomonadota</taxon>
        <taxon>Gammaproteobacteria</taxon>
        <taxon>Aeromonadales</taxon>
        <taxon>Aeromonadaceae</taxon>
        <taxon>Oceanisphaera</taxon>
    </lineage>
</organism>
<dbReference type="SMART" id="SM01008">
    <property type="entry name" value="Ald_Xan_dh_C"/>
    <property type="match status" value="1"/>
</dbReference>
<dbReference type="Gene3D" id="3.30.365.10">
    <property type="entry name" value="Aldehyde oxidase/xanthine dehydrogenase, molybdopterin binding domain"/>
    <property type="match status" value="4"/>
</dbReference>
<dbReference type="PANTHER" id="PTHR47495">
    <property type="entry name" value="ALDEHYDE DEHYDROGENASE"/>
    <property type="match status" value="1"/>
</dbReference>
<dbReference type="Gene3D" id="3.90.1170.50">
    <property type="entry name" value="Aldehyde oxidase/xanthine dehydrogenase, a/b hammerhead"/>
    <property type="match status" value="1"/>
</dbReference>
<dbReference type="PROSITE" id="PS51318">
    <property type="entry name" value="TAT"/>
    <property type="match status" value="1"/>
</dbReference>
<reference evidence="3 4" key="1">
    <citation type="submission" date="2021-03" db="EMBL/GenBank/DDBJ databases">
        <title>Oceanisphaera sp. nov., isolated from the intestine.</title>
        <authorList>
            <person name="Zhao L.-H."/>
            <person name="Shi L.-F."/>
        </authorList>
    </citation>
    <scope>NUCLEOTIDE SEQUENCE [LARGE SCALE GENOMIC DNA]</scope>
    <source>
        <strain evidence="3 4">DM8</strain>
    </source>
</reference>
<proteinExistence type="predicted"/>
<dbReference type="InterPro" id="IPR046867">
    <property type="entry name" value="AldOxase/xan_DH_MoCoBD2"/>
</dbReference>
<dbReference type="Pfam" id="PF20256">
    <property type="entry name" value="MoCoBD_2"/>
    <property type="match status" value="2"/>
</dbReference>
<protein>
    <submittedName>
        <fullName evidence="3">Xanthine dehydrogenase family protein molybdopterin-binding subunit</fullName>
    </submittedName>
</protein>
<name>A0ABS3NIT1_9GAMM</name>
<dbReference type="Proteomes" id="UP000664882">
    <property type="component" value="Unassembled WGS sequence"/>
</dbReference>
<dbReference type="InterPro" id="IPR052516">
    <property type="entry name" value="N-heterocyclic_Hydroxylase"/>
</dbReference>
<evidence type="ECO:0000313" key="4">
    <source>
        <dbReference type="Proteomes" id="UP000664882"/>
    </source>
</evidence>
<dbReference type="RefSeq" id="WP_100639308.1">
    <property type="nucleotide sequence ID" value="NZ_JAGDFX010000016.1"/>
</dbReference>
<evidence type="ECO:0000256" key="1">
    <source>
        <dbReference type="ARBA" id="ARBA00022729"/>
    </source>
</evidence>
<sequence>MKDQQVKLEMASRRRFLKGISAALGGLVVGAWLPPMAPKSAAAEAVAQGKASLGDSLADGFGAFVRVGHDGRVALISPKAEMGQGIQTGIAMMVAEELEVGLDQIDIQEAPPNAELYTDALLQFQATGGSTSTRYTWEPLRRAGATARMLLVRAAASVWETDSNLCHARDGKVFGPTGQKISYGDLVDLAATYALPDDVILKRPEDFHLIGTPATRLDTPTKVNGQAKFTIDLDMPGMLITSARACPVYGGKVRQVDDKAARRVPGVRDIVILEDVVAVTATNTWACFQGLKALNIEWDYGANSKIDSAVVDQKLQDAIQRDGVVATEKGAIDASLQAASSKFEAVYEQPFLSRSPLEPMSCVVHVRDDGCDLWVGTQVPGFAQQTAAAVTGLKPEQVKVHNQWIGGAFGRRLDFDFITQAVRIASKVSYPVKLTWSREEDMTHDLYRPQYADRMTAAVNGEGFPVGWQHRIAGGSIFARYVGSLPASGVDPDAVEVAVDPIYKLDSLKVHFIREEPEVVPVSWWRGVGVLRSTFAIECFVDELAHNAGKDPLSYRKTLLAHKPRVLTALDLLASKVAWDSPVPRGRGRGLAVGEVFGSIVVTMVELSAIGEKGVRIERLVTVVDCGLVTNPTSVKAQMEGGTLFGLSAALFNEIDIKGGQVQQENFHAYRQLRISEAPPVEVHIVPSAEAPGGVGEAGTALIGPALLNAVNATFGDRVRRLPLVRSGYFIA</sequence>
<dbReference type="InterPro" id="IPR012368">
    <property type="entry name" value="OxRdtase_Mopterin-bd_su_IorB"/>
</dbReference>
<dbReference type="InterPro" id="IPR019546">
    <property type="entry name" value="TAT_signal_bac_arc"/>
</dbReference>
<dbReference type="InterPro" id="IPR006311">
    <property type="entry name" value="TAT_signal"/>
</dbReference>
<dbReference type="EMBL" id="JAGDFX010000016">
    <property type="protein sequence ID" value="MBO1520477.1"/>
    <property type="molecule type" value="Genomic_DNA"/>
</dbReference>
<dbReference type="PIRSF" id="PIRSF036389">
    <property type="entry name" value="IOR_B"/>
    <property type="match status" value="1"/>
</dbReference>
<evidence type="ECO:0000313" key="3">
    <source>
        <dbReference type="EMBL" id="MBO1520477.1"/>
    </source>
</evidence>
<dbReference type="SUPFAM" id="SSF56003">
    <property type="entry name" value="Molybdenum cofactor-binding domain"/>
    <property type="match status" value="2"/>
</dbReference>
<comment type="caution">
    <text evidence="3">The sequence shown here is derived from an EMBL/GenBank/DDBJ whole genome shotgun (WGS) entry which is preliminary data.</text>
</comment>
<feature type="domain" description="Aldehyde oxidase/xanthine dehydrogenase a/b hammerhead" evidence="2">
    <location>
        <begin position="224"/>
        <end position="302"/>
    </location>
</feature>
<dbReference type="InterPro" id="IPR000674">
    <property type="entry name" value="Ald_Oxase/Xan_DH_a/b"/>
</dbReference>
<accession>A0ABS3NIT1</accession>
<dbReference type="Pfam" id="PF02738">
    <property type="entry name" value="MoCoBD_1"/>
    <property type="match status" value="1"/>
</dbReference>
<dbReference type="NCBIfam" id="TIGR01409">
    <property type="entry name" value="TAT_signal_seq"/>
    <property type="match status" value="1"/>
</dbReference>
<keyword evidence="1" id="KW-0732">Signal</keyword>
<keyword evidence="4" id="KW-1185">Reference proteome</keyword>
<dbReference type="InterPro" id="IPR037165">
    <property type="entry name" value="AldOxase/xan_DH_Mopterin-bd_sf"/>
</dbReference>
<dbReference type="InterPro" id="IPR008274">
    <property type="entry name" value="AldOxase/xan_DH_MoCoBD1"/>
</dbReference>
<evidence type="ECO:0000259" key="2">
    <source>
        <dbReference type="SMART" id="SM01008"/>
    </source>
</evidence>
<gene>
    <name evidence="3" type="ORF">J3U76_12700</name>
</gene>